<evidence type="ECO:0000259" key="1">
    <source>
        <dbReference type="Pfam" id="PF01261"/>
    </source>
</evidence>
<evidence type="ECO:0000313" key="3">
    <source>
        <dbReference type="Proteomes" id="UP001597362"/>
    </source>
</evidence>
<dbReference type="SUPFAM" id="SSF51658">
    <property type="entry name" value="Xylose isomerase-like"/>
    <property type="match status" value="1"/>
</dbReference>
<protein>
    <submittedName>
        <fullName evidence="2">Sugar phosphate isomerase/epimerase family protein</fullName>
    </submittedName>
</protein>
<dbReference type="InterPro" id="IPR050312">
    <property type="entry name" value="IolE/XylAMocC-like"/>
</dbReference>
<keyword evidence="2" id="KW-0413">Isomerase</keyword>
<dbReference type="InterPro" id="IPR036237">
    <property type="entry name" value="Xyl_isomerase-like_sf"/>
</dbReference>
<feature type="domain" description="Xylose isomerase-like TIM barrel" evidence="1">
    <location>
        <begin position="20"/>
        <end position="291"/>
    </location>
</feature>
<sequence>MKFSVFTVMMPDCSVERTIQLLQQYGYDGVEWRYAAIPSQYKDEKPSFWRNNWSTVDKNSTPTELASIKQQCDQANLTVTNLAAYISCGDLAATEQAMQAAQQLGSPSIRVGVPTYIRSKSYQEQWREARGFLEEVVRLAKIYGIKGLVETHHNQIIPSATAARRLLDGLDSQYVGVIYDPGNMVFEGHEQYRMALGILGEYLAHVHIKNAEWLKRPVMWTKQGLPEVVDNKHDPVWEANWCAVAKGVVHWPQVIADLKAIGYNGWLSFEDFSASGSTEQLLQTNLQYIKSLL</sequence>
<dbReference type="RefSeq" id="WP_377769517.1">
    <property type="nucleotide sequence ID" value="NZ_JBHUHO010000005.1"/>
</dbReference>
<dbReference type="PANTHER" id="PTHR12110:SF21">
    <property type="entry name" value="XYLOSE ISOMERASE-LIKE TIM BARREL DOMAIN-CONTAINING PROTEIN"/>
    <property type="match status" value="1"/>
</dbReference>
<proteinExistence type="predicted"/>
<organism evidence="2 3">
    <name type="scientific">Paenibacillus yanchengensis</name>
    <dbReference type="NCBI Taxonomy" id="2035833"/>
    <lineage>
        <taxon>Bacteria</taxon>
        <taxon>Bacillati</taxon>
        <taxon>Bacillota</taxon>
        <taxon>Bacilli</taxon>
        <taxon>Bacillales</taxon>
        <taxon>Paenibacillaceae</taxon>
        <taxon>Paenibacillus</taxon>
    </lineage>
</organism>
<dbReference type="EMBL" id="JBHUHO010000005">
    <property type="protein sequence ID" value="MFD2114490.1"/>
    <property type="molecule type" value="Genomic_DNA"/>
</dbReference>
<dbReference type="Proteomes" id="UP001597362">
    <property type="component" value="Unassembled WGS sequence"/>
</dbReference>
<dbReference type="GO" id="GO:0016853">
    <property type="term" value="F:isomerase activity"/>
    <property type="evidence" value="ECO:0007669"/>
    <property type="project" value="UniProtKB-KW"/>
</dbReference>
<dbReference type="Pfam" id="PF01261">
    <property type="entry name" value="AP_endonuc_2"/>
    <property type="match status" value="1"/>
</dbReference>
<dbReference type="Gene3D" id="3.20.20.150">
    <property type="entry name" value="Divalent-metal-dependent TIM barrel enzymes"/>
    <property type="match status" value="1"/>
</dbReference>
<name>A0ABW4YFJ5_9BACL</name>
<evidence type="ECO:0000313" key="2">
    <source>
        <dbReference type="EMBL" id="MFD2114490.1"/>
    </source>
</evidence>
<accession>A0ABW4YFJ5</accession>
<reference evidence="3" key="1">
    <citation type="journal article" date="2019" name="Int. J. Syst. Evol. Microbiol.">
        <title>The Global Catalogue of Microorganisms (GCM) 10K type strain sequencing project: providing services to taxonomists for standard genome sequencing and annotation.</title>
        <authorList>
            <consortium name="The Broad Institute Genomics Platform"/>
            <consortium name="The Broad Institute Genome Sequencing Center for Infectious Disease"/>
            <person name="Wu L."/>
            <person name="Ma J."/>
        </authorList>
    </citation>
    <scope>NUCLEOTIDE SEQUENCE [LARGE SCALE GENOMIC DNA]</scope>
    <source>
        <strain evidence="3">GH52</strain>
    </source>
</reference>
<comment type="caution">
    <text evidence="2">The sequence shown here is derived from an EMBL/GenBank/DDBJ whole genome shotgun (WGS) entry which is preliminary data.</text>
</comment>
<dbReference type="InterPro" id="IPR013022">
    <property type="entry name" value="Xyl_isomerase-like_TIM-brl"/>
</dbReference>
<gene>
    <name evidence="2" type="ORF">ACFSJH_01805</name>
</gene>
<keyword evidence="3" id="KW-1185">Reference proteome</keyword>
<dbReference type="PANTHER" id="PTHR12110">
    <property type="entry name" value="HYDROXYPYRUVATE ISOMERASE"/>
    <property type="match status" value="1"/>
</dbReference>